<reference evidence="19" key="1">
    <citation type="submission" date="2017-04" db="EMBL/GenBank/DDBJ databases">
        <authorList>
            <person name="Varghese N."/>
            <person name="Submissions S."/>
        </authorList>
    </citation>
    <scope>NUCLEOTIDE SEQUENCE [LARGE SCALE GENOMIC DNA]</scope>
    <source>
        <strain evidence="19">DSM 19835</strain>
    </source>
</reference>
<dbReference type="PANTHER" id="PTHR39188">
    <property type="entry name" value="MEMBRANE-ASSOCIATED ZINC METALLOPROTEASE M50B"/>
    <property type="match status" value="1"/>
</dbReference>
<feature type="transmembrane region" description="Helical" evidence="14">
    <location>
        <begin position="43"/>
        <end position="66"/>
    </location>
</feature>
<evidence type="ECO:0000256" key="16">
    <source>
        <dbReference type="PIRSR" id="PIRSR006404-2"/>
    </source>
</evidence>
<dbReference type="SMART" id="SM00116">
    <property type="entry name" value="CBS"/>
    <property type="match status" value="2"/>
</dbReference>
<feature type="transmembrane region" description="Helical" evidence="14">
    <location>
        <begin position="99"/>
        <end position="125"/>
    </location>
</feature>
<evidence type="ECO:0000256" key="1">
    <source>
        <dbReference type="ARBA" id="ARBA00004651"/>
    </source>
</evidence>
<evidence type="ECO:0000256" key="5">
    <source>
        <dbReference type="ARBA" id="ARBA00022692"/>
    </source>
</evidence>
<dbReference type="GO" id="GO:0008237">
    <property type="term" value="F:metallopeptidase activity"/>
    <property type="evidence" value="ECO:0007669"/>
    <property type="project" value="UniProtKB-UniRule"/>
</dbReference>
<accession>A0A1X7ITY2</accession>
<evidence type="ECO:0000256" key="12">
    <source>
        <dbReference type="ARBA" id="ARBA00023122"/>
    </source>
</evidence>
<dbReference type="Proteomes" id="UP000193420">
    <property type="component" value="Unassembled WGS sequence"/>
</dbReference>
<dbReference type="Gene3D" id="3.10.580.10">
    <property type="entry name" value="CBS-domain"/>
    <property type="match status" value="1"/>
</dbReference>
<evidence type="ECO:0000256" key="14">
    <source>
        <dbReference type="PIRNR" id="PIRNR006404"/>
    </source>
</evidence>
<keyword evidence="13 14" id="KW-0472">Membrane</keyword>
<comment type="caution">
    <text evidence="14">Lacks conserved residue(s) required for the propagation of feature annotation.</text>
</comment>
<evidence type="ECO:0000256" key="13">
    <source>
        <dbReference type="ARBA" id="ARBA00023136"/>
    </source>
</evidence>
<dbReference type="InterPro" id="IPR016483">
    <property type="entry name" value="UCP006404_Pept_M50_CBS"/>
</dbReference>
<keyword evidence="5 14" id="KW-0812">Transmembrane</keyword>
<evidence type="ECO:0000256" key="2">
    <source>
        <dbReference type="ARBA" id="ARBA00007931"/>
    </source>
</evidence>
<feature type="active site" evidence="15">
    <location>
        <position position="60"/>
    </location>
</feature>
<organism evidence="18 19">
    <name type="scientific">Arenibacter troitsensis</name>
    <dbReference type="NCBI Taxonomy" id="188872"/>
    <lineage>
        <taxon>Bacteria</taxon>
        <taxon>Pseudomonadati</taxon>
        <taxon>Bacteroidota</taxon>
        <taxon>Flavobacteriia</taxon>
        <taxon>Flavobacteriales</taxon>
        <taxon>Flavobacteriaceae</taxon>
        <taxon>Arenibacter</taxon>
    </lineage>
</organism>
<dbReference type="EMBL" id="FXAO01000002">
    <property type="protein sequence ID" value="SMG18498.1"/>
    <property type="molecule type" value="Genomic_DNA"/>
</dbReference>
<dbReference type="InterPro" id="IPR046342">
    <property type="entry name" value="CBS_dom_sf"/>
</dbReference>
<evidence type="ECO:0000313" key="19">
    <source>
        <dbReference type="Proteomes" id="UP000193420"/>
    </source>
</evidence>
<dbReference type="PIRSF" id="PIRSF006404">
    <property type="entry name" value="UCP006404_Pept_M50_CBS"/>
    <property type="match status" value="1"/>
</dbReference>
<dbReference type="GO" id="GO:0046872">
    <property type="term" value="F:metal ion binding"/>
    <property type="evidence" value="ECO:0007669"/>
    <property type="project" value="UniProtKB-UniRule"/>
</dbReference>
<comment type="cofactor">
    <cofactor evidence="14 16">
        <name>Zn(2+)</name>
        <dbReference type="ChEBI" id="CHEBI:29105"/>
    </cofactor>
    <text evidence="14 16">Binds 1 zinc ion per subunit.</text>
</comment>
<keyword evidence="4 14" id="KW-0645">Protease</keyword>
<evidence type="ECO:0000313" key="18">
    <source>
        <dbReference type="EMBL" id="SMG18498.1"/>
    </source>
</evidence>
<protein>
    <recommendedName>
        <fullName evidence="14">Zinc metalloprotease</fullName>
    </recommendedName>
</protein>
<dbReference type="InterPro" id="IPR000644">
    <property type="entry name" value="CBS_dom"/>
</dbReference>
<keyword evidence="11 14" id="KW-0482">Metalloprotease</keyword>
<feature type="domain" description="CBS" evidence="17">
    <location>
        <begin position="248"/>
        <end position="295"/>
    </location>
</feature>
<keyword evidence="9 14" id="KW-0862">Zinc</keyword>
<evidence type="ECO:0000256" key="8">
    <source>
        <dbReference type="ARBA" id="ARBA00022801"/>
    </source>
</evidence>
<keyword evidence="19" id="KW-1185">Reference proteome</keyword>
<keyword evidence="12" id="KW-0129">CBS domain</keyword>
<dbReference type="InterPro" id="IPR008915">
    <property type="entry name" value="Peptidase_M50"/>
</dbReference>
<evidence type="ECO:0000256" key="10">
    <source>
        <dbReference type="ARBA" id="ARBA00022989"/>
    </source>
</evidence>
<dbReference type="SUPFAM" id="SSF54631">
    <property type="entry name" value="CBS-domain pair"/>
    <property type="match status" value="1"/>
</dbReference>
<evidence type="ECO:0000259" key="17">
    <source>
        <dbReference type="SMART" id="SM00116"/>
    </source>
</evidence>
<name>A0A1X7ITY2_9FLAO</name>
<evidence type="ECO:0000256" key="6">
    <source>
        <dbReference type="ARBA" id="ARBA00022723"/>
    </source>
</evidence>
<keyword evidence="8 14" id="KW-0378">Hydrolase</keyword>
<feature type="transmembrane region" description="Helical" evidence="14">
    <location>
        <begin position="12"/>
        <end position="31"/>
    </location>
</feature>
<evidence type="ECO:0000256" key="15">
    <source>
        <dbReference type="PIRSR" id="PIRSR006404-1"/>
    </source>
</evidence>
<evidence type="ECO:0000256" key="11">
    <source>
        <dbReference type="ARBA" id="ARBA00023049"/>
    </source>
</evidence>
<comment type="subcellular location">
    <subcellularLocation>
        <location evidence="1">Cell membrane</location>
        <topology evidence="1">Multi-pass membrane protein</topology>
    </subcellularLocation>
</comment>
<dbReference type="Pfam" id="PF00571">
    <property type="entry name" value="CBS"/>
    <property type="match status" value="2"/>
</dbReference>
<feature type="domain" description="CBS" evidence="17">
    <location>
        <begin position="308"/>
        <end position="355"/>
    </location>
</feature>
<evidence type="ECO:0000256" key="7">
    <source>
        <dbReference type="ARBA" id="ARBA00022737"/>
    </source>
</evidence>
<keyword evidence="7" id="KW-0677">Repeat</keyword>
<dbReference type="Pfam" id="PF02163">
    <property type="entry name" value="Peptidase_M50"/>
    <property type="match status" value="1"/>
</dbReference>
<dbReference type="GO" id="GO:0006508">
    <property type="term" value="P:proteolysis"/>
    <property type="evidence" value="ECO:0007669"/>
    <property type="project" value="UniProtKB-KW"/>
</dbReference>
<comment type="similarity">
    <text evidence="2 14">Belongs to the peptidase M50B family.</text>
</comment>
<dbReference type="STRING" id="188872.SAMN03080602_01089"/>
<dbReference type="AlphaFoldDB" id="A0A1X7ITY2"/>
<evidence type="ECO:0000256" key="3">
    <source>
        <dbReference type="ARBA" id="ARBA00022475"/>
    </source>
</evidence>
<evidence type="ECO:0000256" key="9">
    <source>
        <dbReference type="ARBA" id="ARBA00022833"/>
    </source>
</evidence>
<dbReference type="RefSeq" id="WP_085497538.1">
    <property type="nucleotide sequence ID" value="NZ_FXAO01000002.1"/>
</dbReference>
<gene>
    <name evidence="18" type="ORF">SAMN03080602_01089</name>
</gene>
<evidence type="ECO:0000256" key="4">
    <source>
        <dbReference type="ARBA" id="ARBA00022670"/>
    </source>
</evidence>
<feature type="transmembrane region" description="Helical" evidence="14">
    <location>
        <begin position="145"/>
        <end position="165"/>
    </location>
</feature>
<feature type="binding site" evidence="16">
    <location>
        <position position="59"/>
    </location>
    <ligand>
        <name>Zn(2+)</name>
        <dbReference type="ChEBI" id="CHEBI:29105"/>
        <note>catalytic</note>
    </ligand>
</feature>
<proteinExistence type="inferred from homology"/>
<keyword evidence="3" id="KW-1003">Cell membrane</keyword>
<dbReference type="CDD" id="cd06164">
    <property type="entry name" value="S2P-M50_SpoIVFB_CBS"/>
    <property type="match status" value="1"/>
</dbReference>
<dbReference type="PANTHER" id="PTHR39188:SF3">
    <property type="entry name" value="STAGE IV SPORULATION PROTEIN FB"/>
    <property type="match status" value="1"/>
</dbReference>
<sequence length="366" mass="40779">MKGFLRLGKIAGIQLEVHWTFALLLIWAGFIEFQNSGNFERVAVNQGFILVLMACVVLHELGHALTARKFGIKTQRIILLPIGGVATLDKMPEKPGQELLVALAGPAVNVVIAIILSLIIPINSYFNFDNIMVEEMLYAPNLQNFLFYLFIANIMLVVFNLIPAFPMDGGRVLRALLAFRLSRVQATNIAASIGQALAVVFFILGFFVNPFLILIAFFIFFGAYGENQMVKQNSLLQGHLVKEATLTKISVLRPDNNVQEVIEILLAGTEKDFVVAQDEDVIGIVTQKDVIKYAKTPSTLVRDIMDRNFTPIDESTEILRVMELVGKEKKSFFPVTKNSKLIGAIDMANISEFILLKAVYWNKIGN</sequence>
<keyword evidence="10 14" id="KW-1133">Transmembrane helix</keyword>
<feature type="binding site" evidence="16">
    <location>
        <position position="63"/>
    </location>
    <ligand>
        <name>Zn(2+)</name>
        <dbReference type="ChEBI" id="CHEBI:29105"/>
        <note>catalytic</note>
    </ligand>
</feature>
<feature type="binding site" evidence="16">
    <location>
        <position position="168"/>
    </location>
    <ligand>
        <name>Zn(2+)</name>
        <dbReference type="ChEBI" id="CHEBI:29105"/>
        <note>catalytic</note>
    </ligand>
</feature>
<keyword evidence="6 14" id="KW-0479">Metal-binding</keyword>
<dbReference type="GO" id="GO:0005886">
    <property type="term" value="C:plasma membrane"/>
    <property type="evidence" value="ECO:0007669"/>
    <property type="project" value="UniProtKB-SubCell"/>
</dbReference>